<dbReference type="Pfam" id="PF13445">
    <property type="entry name" value="zf-RING_UBOX"/>
    <property type="match status" value="1"/>
</dbReference>
<dbReference type="CDD" id="cd12889">
    <property type="entry name" value="SPRY_PRY_TRIM67_9"/>
    <property type="match status" value="1"/>
</dbReference>
<dbReference type="InterPro" id="IPR017907">
    <property type="entry name" value="Znf_RING_CS"/>
</dbReference>
<dbReference type="Gene3D" id="3.30.40.10">
    <property type="entry name" value="Zinc/RING finger domain, C3HC4 (zinc finger)"/>
    <property type="match status" value="1"/>
</dbReference>
<evidence type="ECO:0000256" key="9">
    <source>
        <dbReference type="ARBA" id="ARBA00023212"/>
    </source>
</evidence>
<dbReference type="GO" id="GO:0008270">
    <property type="term" value="F:zinc ion binding"/>
    <property type="evidence" value="ECO:0007669"/>
    <property type="project" value="UniProtKB-KW"/>
</dbReference>
<dbReference type="GO" id="GO:0005856">
    <property type="term" value="C:cytoskeleton"/>
    <property type="evidence" value="ECO:0007669"/>
    <property type="project" value="UniProtKB-SubCell"/>
</dbReference>
<dbReference type="SUPFAM" id="SSF57845">
    <property type="entry name" value="B-box zinc-binding domain"/>
    <property type="match status" value="1"/>
</dbReference>
<feature type="coiled-coil region" evidence="11">
    <location>
        <begin position="279"/>
        <end position="327"/>
    </location>
</feature>
<dbReference type="CDD" id="cd19764">
    <property type="entry name" value="Bbox2_TRIM9-like"/>
    <property type="match status" value="1"/>
</dbReference>
<keyword evidence="7" id="KW-0862">Zinc</keyword>
<dbReference type="Gene3D" id="1.20.5.170">
    <property type="match status" value="1"/>
</dbReference>
<evidence type="ECO:0000256" key="1">
    <source>
        <dbReference type="ARBA" id="ARBA00004245"/>
    </source>
</evidence>
<feature type="domain" description="Fibronectin type-III" evidence="15">
    <location>
        <begin position="449"/>
        <end position="542"/>
    </location>
</feature>
<name>A0A1B6LJZ6_9HEMI</name>
<evidence type="ECO:0000313" key="17">
    <source>
        <dbReference type="EMBL" id="JAT24015.1"/>
    </source>
</evidence>
<dbReference type="PROSITE" id="PS00518">
    <property type="entry name" value="ZF_RING_1"/>
    <property type="match status" value="1"/>
</dbReference>
<dbReference type="SUPFAM" id="SSF57850">
    <property type="entry name" value="RING/U-box"/>
    <property type="match status" value="1"/>
</dbReference>
<dbReference type="InterPro" id="IPR013783">
    <property type="entry name" value="Ig-like_fold"/>
</dbReference>
<evidence type="ECO:0000259" key="14">
    <source>
        <dbReference type="PROSITE" id="PS50188"/>
    </source>
</evidence>
<reference evidence="17" key="1">
    <citation type="submission" date="2015-11" db="EMBL/GenBank/DDBJ databases">
        <title>De novo transcriptome assembly of four potential Pierce s Disease insect vectors from Arizona vineyards.</title>
        <authorList>
            <person name="Tassone E.E."/>
        </authorList>
    </citation>
    <scope>NUCLEOTIDE SEQUENCE</scope>
</reference>
<dbReference type="SMART" id="SM00184">
    <property type="entry name" value="RING"/>
    <property type="match status" value="1"/>
</dbReference>
<gene>
    <name evidence="17" type="ORF">g.32281</name>
</gene>
<dbReference type="Pfam" id="PF00622">
    <property type="entry name" value="SPRY"/>
    <property type="match status" value="1"/>
</dbReference>
<dbReference type="InterPro" id="IPR003961">
    <property type="entry name" value="FN3_dom"/>
</dbReference>
<dbReference type="Pfam" id="PF22586">
    <property type="entry name" value="ANCHR-like_BBOX"/>
    <property type="match status" value="1"/>
</dbReference>
<dbReference type="InterPro" id="IPR027370">
    <property type="entry name" value="Znf-RING_euk"/>
</dbReference>
<evidence type="ECO:0000259" key="16">
    <source>
        <dbReference type="PROSITE" id="PS51262"/>
    </source>
</evidence>
<dbReference type="PROSITE" id="PS50853">
    <property type="entry name" value="FN3"/>
    <property type="match status" value="1"/>
</dbReference>
<dbReference type="EMBL" id="GEBQ01015962">
    <property type="protein sequence ID" value="JAT24015.1"/>
    <property type="molecule type" value="Transcribed_RNA"/>
</dbReference>
<evidence type="ECO:0000256" key="3">
    <source>
        <dbReference type="ARBA" id="ARBA00022723"/>
    </source>
</evidence>
<dbReference type="Pfam" id="PF00643">
    <property type="entry name" value="zf-B_box"/>
    <property type="match status" value="1"/>
</dbReference>
<dbReference type="SMART" id="SM00336">
    <property type="entry name" value="BBOX"/>
    <property type="match status" value="2"/>
</dbReference>
<evidence type="ECO:0000256" key="12">
    <source>
        <dbReference type="SAM" id="MobiDB-lite"/>
    </source>
</evidence>
<dbReference type="SUPFAM" id="SSF49265">
    <property type="entry name" value="Fibronectin type III"/>
    <property type="match status" value="1"/>
</dbReference>
<dbReference type="InterPro" id="IPR050617">
    <property type="entry name" value="E3_ligase_FN3/SPRY"/>
</dbReference>
<dbReference type="InterPro" id="IPR000315">
    <property type="entry name" value="Znf_B-box"/>
</dbReference>
<evidence type="ECO:0000256" key="8">
    <source>
        <dbReference type="ARBA" id="ARBA00023054"/>
    </source>
</evidence>
<keyword evidence="8 11" id="KW-0175">Coiled coil</keyword>
<dbReference type="CDD" id="cd16576">
    <property type="entry name" value="RING-HC_TRIM9-like_C-I"/>
    <property type="match status" value="1"/>
</dbReference>
<dbReference type="CDD" id="cd00063">
    <property type="entry name" value="FN3"/>
    <property type="match status" value="1"/>
</dbReference>
<feature type="non-terminal residue" evidence="17">
    <location>
        <position position="1"/>
    </location>
</feature>
<feature type="domain" description="B box-type" evidence="13">
    <location>
        <begin position="236"/>
        <end position="278"/>
    </location>
</feature>
<dbReference type="GO" id="GO:0043005">
    <property type="term" value="C:neuron projection"/>
    <property type="evidence" value="ECO:0007669"/>
    <property type="project" value="TreeGrafter"/>
</dbReference>
<evidence type="ECO:0000256" key="4">
    <source>
        <dbReference type="ARBA" id="ARBA00022737"/>
    </source>
</evidence>
<evidence type="ECO:0000256" key="2">
    <source>
        <dbReference type="ARBA" id="ARBA00022490"/>
    </source>
</evidence>
<dbReference type="InterPro" id="IPR017903">
    <property type="entry name" value="COS_domain"/>
</dbReference>
<evidence type="ECO:0000256" key="10">
    <source>
        <dbReference type="PROSITE-ProRule" id="PRU00024"/>
    </source>
</evidence>
<keyword evidence="5 10" id="KW-0863">Zinc-finger</keyword>
<dbReference type="Pfam" id="PF00041">
    <property type="entry name" value="fn3"/>
    <property type="match status" value="1"/>
</dbReference>
<dbReference type="SMART" id="SM00060">
    <property type="entry name" value="FN3"/>
    <property type="match status" value="1"/>
</dbReference>
<dbReference type="InterPro" id="IPR001870">
    <property type="entry name" value="B30.2/SPRY"/>
</dbReference>
<proteinExistence type="predicted"/>
<dbReference type="InterPro" id="IPR003877">
    <property type="entry name" value="SPRY_dom"/>
</dbReference>
<dbReference type="SMART" id="SM00502">
    <property type="entry name" value="BBC"/>
    <property type="match status" value="1"/>
</dbReference>
<dbReference type="PROSITE" id="PS50188">
    <property type="entry name" value="B302_SPRY"/>
    <property type="match status" value="1"/>
</dbReference>
<keyword evidence="2" id="KW-0963">Cytoplasm</keyword>
<feature type="compositionally biased region" description="Polar residues" evidence="12">
    <location>
        <begin position="65"/>
        <end position="85"/>
    </location>
</feature>
<dbReference type="FunFam" id="2.60.40.10:FF:000178">
    <property type="entry name" value="E3 ubiquitin-protein ligase TRIM9 isoform X1"/>
    <property type="match status" value="1"/>
</dbReference>
<evidence type="ECO:0000256" key="5">
    <source>
        <dbReference type="ARBA" id="ARBA00022771"/>
    </source>
</evidence>
<evidence type="ECO:0000256" key="11">
    <source>
        <dbReference type="SAM" id="Coils"/>
    </source>
</evidence>
<dbReference type="Gene3D" id="4.10.830.40">
    <property type="match status" value="1"/>
</dbReference>
<dbReference type="Gene3D" id="3.30.160.60">
    <property type="entry name" value="Classic Zinc Finger"/>
    <property type="match status" value="1"/>
</dbReference>
<organism evidence="17">
    <name type="scientific">Graphocephala atropunctata</name>
    <dbReference type="NCBI Taxonomy" id="36148"/>
    <lineage>
        <taxon>Eukaryota</taxon>
        <taxon>Metazoa</taxon>
        <taxon>Ecdysozoa</taxon>
        <taxon>Arthropoda</taxon>
        <taxon>Hexapoda</taxon>
        <taxon>Insecta</taxon>
        <taxon>Pterygota</taxon>
        <taxon>Neoptera</taxon>
        <taxon>Paraneoptera</taxon>
        <taxon>Hemiptera</taxon>
        <taxon>Auchenorrhyncha</taxon>
        <taxon>Membracoidea</taxon>
        <taxon>Cicadellidae</taxon>
        <taxon>Cicadellinae</taxon>
        <taxon>Cicadellini</taxon>
        <taxon>Graphocephala</taxon>
    </lineage>
</organism>
<dbReference type="SUPFAM" id="SSF49899">
    <property type="entry name" value="Concanavalin A-like lectins/glucanases"/>
    <property type="match status" value="1"/>
</dbReference>
<dbReference type="AlphaFoldDB" id="A0A1B6LJZ6"/>
<dbReference type="Gene3D" id="2.60.40.10">
    <property type="entry name" value="Immunoglobulins"/>
    <property type="match status" value="1"/>
</dbReference>
<dbReference type="InterPro" id="IPR043136">
    <property type="entry name" value="B30.2/SPRY_sf"/>
</dbReference>
<evidence type="ECO:0000256" key="7">
    <source>
        <dbReference type="ARBA" id="ARBA00022833"/>
    </source>
</evidence>
<dbReference type="PROSITE" id="PS51262">
    <property type="entry name" value="COS"/>
    <property type="match status" value="1"/>
</dbReference>
<evidence type="ECO:0008006" key="18">
    <source>
        <dbReference type="Google" id="ProtNLM"/>
    </source>
</evidence>
<feature type="region of interest" description="Disordered" evidence="12">
    <location>
        <begin position="65"/>
        <end position="87"/>
    </location>
</feature>
<accession>A0A1B6LJZ6</accession>
<keyword evidence="9" id="KW-0206">Cytoskeleton</keyword>
<dbReference type="FunFam" id="2.60.120.920:FF:000009">
    <property type="entry name" value="E3 ubiquitin-protein ligase TRIM9 isoform X1"/>
    <property type="match status" value="1"/>
</dbReference>
<evidence type="ECO:0000259" key="13">
    <source>
        <dbReference type="PROSITE" id="PS50119"/>
    </source>
</evidence>
<dbReference type="PROSITE" id="PS50119">
    <property type="entry name" value="ZF_BBOX"/>
    <property type="match status" value="2"/>
</dbReference>
<evidence type="ECO:0000259" key="15">
    <source>
        <dbReference type="PROSITE" id="PS50853"/>
    </source>
</evidence>
<dbReference type="InterPro" id="IPR013320">
    <property type="entry name" value="ConA-like_dom_sf"/>
</dbReference>
<evidence type="ECO:0000256" key="6">
    <source>
        <dbReference type="ARBA" id="ARBA00022786"/>
    </source>
</evidence>
<dbReference type="Gene3D" id="2.60.120.920">
    <property type="match status" value="1"/>
</dbReference>
<keyword evidence="6" id="KW-0833">Ubl conjugation pathway</keyword>
<protein>
    <recommendedName>
        <fullName evidence="18">RING-type E3 ubiquitin transferase</fullName>
    </recommendedName>
</protein>
<keyword evidence="4" id="KW-0677">Repeat</keyword>
<dbReference type="CDD" id="cd19803">
    <property type="entry name" value="Bbox1_TRIM9-like_C-I"/>
    <property type="match status" value="1"/>
</dbReference>
<feature type="domain" description="COS" evidence="16">
    <location>
        <begin position="386"/>
        <end position="445"/>
    </location>
</feature>
<comment type="subcellular location">
    <subcellularLocation>
        <location evidence="1">Cytoplasm</location>
        <location evidence="1">Cytoskeleton</location>
    </subcellularLocation>
</comment>
<dbReference type="InterPro" id="IPR001841">
    <property type="entry name" value="Znf_RING"/>
</dbReference>
<feature type="domain" description="B box-type" evidence="13">
    <location>
        <begin position="176"/>
        <end position="223"/>
    </location>
</feature>
<dbReference type="InterPro" id="IPR036116">
    <property type="entry name" value="FN3_sf"/>
</dbReference>
<dbReference type="GO" id="GO:0007411">
    <property type="term" value="P:axon guidance"/>
    <property type="evidence" value="ECO:0007669"/>
    <property type="project" value="TreeGrafter"/>
</dbReference>
<feature type="domain" description="B30.2/SPRY" evidence="14">
    <location>
        <begin position="524"/>
        <end position="709"/>
    </location>
</feature>
<dbReference type="PANTHER" id="PTHR24099:SF15">
    <property type="entry name" value="E3 UBIQUITIN-PROTEIN LIGASE TRIM9"/>
    <property type="match status" value="1"/>
</dbReference>
<sequence>AAWGQSSRRPRSECVSSVRAVRDNMEDELRCPVCKQLFNNPVLLPCYHTLCLNCAVHLQQSATSAHQPTSQPPSEASDTAQSTEGASADYQEVDKLSILSETDSGVVCNSRPNSYVGTPNMQGLLFPPLATSALSLACPVCQKVVYFDENGAHNLPKYRAMQNIVDKYGELKNLTLKCQLCAEQPGQDATVLCEQCEVLYCDSCRENCHPPRGPLAKHTLLEPLAGKASLRTRGKTKDLQCGEHEDEPLSMYCMVCKVPVCAICLHDTRHTSHDVQAINTMCKAQKTELSQNLQQLSERARSTTEFIQRLKSMTDKLNENCVEFEEVVISQCDALIEAIEARKQQLLEYIRQDKEIKVRVLKEQVATCTCKLQHTTGLLQFCIEALKETDSAAFLQVGSMLINRVANVDITWHKDVTASPRVSSQCDLTLDDKSVARAIDQLNFIQMKPPSAPCIIPEECSAENNSVTVAWQPPPTSYVEGYVLELDDGSGGEFREVYCGKETICTVDGLHFNSMYNARVKAFNSTGEGEYSELIGLQTAEVAWFTFDPCLGGPDLSFSEDNCSVSCEGYEHRVALGSVGFSRGVHYWEFTVDRYDADTDPSFGVARIDCIKDQMLGKDDKGWSMYIDKQRSWFMHANVHDQRSEGGIQPGSTVGVLLDLDRHQLSFYVNEEPQGPIAFQDLYGVFYPAVSVNRGVSVTLHTALDPPSENDDT</sequence>
<dbReference type="InterPro" id="IPR003649">
    <property type="entry name" value="Bbox_C"/>
</dbReference>
<keyword evidence="3" id="KW-0479">Metal-binding</keyword>
<dbReference type="InterPro" id="IPR013083">
    <property type="entry name" value="Znf_RING/FYVE/PHD"/>
</dbReference>
<dbReference type="PANTHER" id="PTHR24099">
    <property type="entry name" value="E3 UBIQUITIN-PROTEIN LIGASE TRIM36-RELATED"/>
    <property type="match status" value="1"/>
</dbReference>
<dbReference type="SMART" id="SM00449">
    <property type="entry name" value="SPRY"/>
    <property type="match status" value="1"/>
</dbReference>